<comment type="similarity">
    <text evidence="2">Belongs to the fasciclin-like AGP family.</text>
</comment>
<keyword evidence="7 12" id="KW-0472">Membrane</keyword>
<dbReference type="InterPro" id="IPR000782">
    <property type="entry name" value="FAS1_domain"/>
</dbReference>
<comment type="caution">
    <text evidence="14">The sequence shown here is derived from an EMBL/GenBank/DDBJ whole genome shotgun (WGS) entry which is preliminary data.</text>
</comment>
<evidence type="ECO:0000256" key="9">
    <source>
        <dbReference type="ARBA" id="ARBA00023288"/>
    </source>
</evidence>
<dbReference type="Gene3D" id="2.30.180.10">
    <property type="entry name" value="FAS1 domain"/>
    <property type="match status" value="1"/>
</dbReference>
<keyword evidence="4" id="KW-0336">GPI-anchor</keyword>
<keyword evidence="6" id="KW-0654">Proteoglycan</keyword>
<name>A0A7J7CEH4_TRIWF</name>
<feature type="region of interest" description="Disordered" evidence="11">
    <location>
        <begin position="176"/>
        <end position="271"/>
    </location>
</feature>
<evidence type="ECO:0000256" key="11">
    <source>
        <dbReference type="SAM" id="MobiDB-lite"/>
    </source>
</evidence>
<dbReference type="PANTHER" id="PTHR32382">
    <property type="entry name" value="FASCICLIN-LIKE ARABINOGALACTAN PROTEIN"/>
    <property type="match status" value="1"/>
</dbReference>
<evidence type="ECO:0000256" key="2">
    <source>
        <dbReference type="ARBA" id="ARBA00007843"/>
    </source>
</evidence>
<evidence type="ECO:0000256" key="3">
    <source>
        <dbReference type="ARBA" id="ARBA00022475"/>
    </source>
</evidence>
<evidence type="ECO:0000256" key="1">
    <source>
        <dbReference type="ARBA" id="ARBA00004609"/>
    </source>
</evidence>
<dbReference type="PROSITE" id="PS50213">
    <property type="entry name" value="FAS1"/>
    <property type="match status" value="1"/>
</dbReference>
<comment type="subcellular location">
    <subcellularLocation>
        <location evidence="1">Cell membrane</location>
        <topology evidence="1">Lipid-anchor</topology>
        <topology evidence="1">GPI-anchor</topology>
    </subcellularLocation>
</comment>
<dbReference type="AlphaFoldDB" id="A0A7J7CEH4"/>
<evidence type="ECO:0000256" key="5">
    <source>
        <dbReference type="ARBA" id="ARBA00022729"/>
    </source>
</evidence>
<keyword evidence="12" id="KW-1133">Transmembrane helix</keyword>
<evidence type="ECO:0000259" key="13">
    <source>
        <dbReference type="PROSITE" id="PS50213"/>
    </source>
</evidence>
<keyword evidence="12" id="KW-0812">Transmembrane</keyword>
<protein>
    <recommendedName>
        <fullName evidence="13">FAS1 domain-containing protein</fullName>
    </recommendedName>
</protein>
<reference evidence="14 15" key="1">
    <citation type="journal article" date="2020" name="Nat. Commun.">
        <title>Genome of Tripterygium wilfordii and identification of cytochrome P450 involved in triptolide biosynthesis.</title>
        <authorList>
            <person name="Tu L."/>
            <person name="Su P."/>
            <person name="Zhang Z."/>
            <person name="Gao L."/>
            <person name="Wang J."/>
            <person name="Hu T."/>
            <person name="Zhou J."/>
            <person name="Zhang Y."/>
            <person name="Zhao Y."/>
            <person name="Liu Y."/>
            <person name="Song Y."/>
            <person name="Tong Y."/>
            <person name="Lu Y."/>
            <person name="Yang J."/>
            <person name="Xu C."/>
            <person name="Jia M."/>
            <person name="Peters R.J."/>
            <person name="Huang L."/>
            <person name="Gao W."/>
        </authorList>
    </citation>
    <scope>NUCLEOTIDE SEQUENCE [LARGE SCALE GENOMIC DNA]</scope>
    <source>
        <strain evidence="15">cv. XIE 37</strain>
        <tissue evidence="14">Leaf</tissue>
    </source>
</reference>
<dbReference type="InterPro" id="IPR036378">
    <property type="entry name" value="FAS1_dom_sf"/>
</dbReference>
<evidence type="ECO:0000313" key="15">
    <source>
        <dbReference type="Proteomes" id="UP000593562"/>
    </source>
</evidence>
<evidence type="ECO:0000256" key="8">
    <source>
        <dbReference type="ARBA" id="ARBA00023180"/>
    </source>
</evidence>
<dbReference type="GO" id="GO:0098552">
    <property type="term" value="C:side of membrane"/>
    <property type="evidence" value="ECO:0007669"/>
    <property type="project" value="UniProtKB-KW"/>
</dbReference>
<keyword evidence="15" id="KW-1185">Reference proteome</keyword>
<gene>
    <name evidence="14" type="ORF">HS088_TW17G00066</name>
</gene>
<dbReference type="FunFam" id="2.30.180.10:FF:000015">
    <property type="entry name" value="Fasciclin-like arabinogalactan protein 3"/>
    <property type="match status" value="1"/>
</dbReference>
<feature type="transmembrane region" description="Helical" evidence="12">
    <location>
        <begin position="276"/>
        <end position="295"/>
    </location>
</feature>
<keyword evidence="3" id="KW-1003">Cell membrane</keyword>
<evidence type="ECO:0000256" key="4">
    <source>
        <dbReference type="ARBA" id="ARBA00022622"/>
    </source>
</evidence>
<dbReference type="Proteomes" id="UP000593562">
    <property type="component" value="Unassembled WGS sequence"/>
</dbReference>
<dbReference type="OrthoDB" id="694090at2759"/>
<dbReference type="SUPFAM" id="SSF82153">
    <property type="entry name" value="FAS1 domain"/>
    <property type="match status" value="1"/>
</dbReference>
<dbReference type="PANTHER" id="PTHR32382:SF78">
    <property type="entry name" value="MUCIN-1-LIKE"/>
    <property type="match status" value="1"/>
</dbReference>
<evidence type="ECO:0000256" key="6">
    <source>
        <dbReference type="ARBA" id="ARBA00022974"/>
    </source>
</evidence>
<dbReference type="InterPro" id="IPR033254">
    <property type="entry name" value="Plant_FLA"/>
</dbReference>
<keyword evidence="5" id="KW-0732">Signal</keyword>
<evidence type="ECO:0000256" key="7">
    <source>
        <dbReference type="ARBA" id="ARBA00023136"/>
    </source>
</evidence>
<dbReference type="FunCoup" id="A0A7J7CEH4">
    <property type="interactions" value="69"/>
</dbReference>
<dbReference type="InParanoid" id="A0A7J7CEH4"/>
<keyword evidence="8" id="KW-0325">Glycoprotein</keyword>
<proteinExistence type="inferred from homology"/>
<organism evidence="14 15">
    <name type="scientific">Tripterygium wilfordii</name>
    <name type="common">Thunder God vine</name>
    <dbReference type="NCBI Taxonomy" id="458696"/>
    <lineage>
        <taxon>Eukaryota</taxon>
        <taxon>Viridiplantae</taxon>
        <taxon>Streptophyta</taxon>
        <taxon>Embryophyta</taxon>
        <taxon>Tracheophyta</taxon>
        <taxon>Spermatophyta</taxon>
        <taxon>Magnoliopsida</taxon>
        <taxon>eudicotyledons</taxon>
        <taxon>Gunneridae</taxon>
        <taxon>Pentapetalae</taxon>
        <taxon>rosids</taxon>
        <taxon>fabids</taxon>
        <taxon>Celastrales</taxon>
        <taxon>Celastraceae</taxon>
        <taxon>Tripterygium</taxon>
    </lineage>
</organism>
<keyword evidence="9" id="KW-0449">Lipoprotein</keyword>
<evidence type="ECO:0000256" key="10">
    <source>
        <dbReference type="ARBA" id="ARBA00024686"/>
    </source>
</evidence>
<feature type="compositionally biased region" description="Pro residues" evidence="11">
    <location>
        <begin position="186"/>
        <end position="219"/>
    </location>
</feature>
<evidence type="ECO:0000313" key="14">
    <source>
        <dbReference type="EMBL" id="KAF5732539.1"/>
    </source>
</evidence>
<dbReference type="EMBL" id="JAAARO010000017">
    <property type="protein sequence ID" value="KAF5732539.1"/>
    <property type="molecule type" value="Genomic_DNA"/>
</dbReference>
<dbReference type="Pfam" id="PF02469">
    <property type="entry name" value="Fasciclin"/>
    <property type="match status" value="1"/>
</dbReference>
<evidence type="ECO:0000256" key="12">
    <source>
        <dbReference type="SAM" id="Phobius"/>
    </source>
</evidence>
<comment type="function">
    <text evidence="10">May be a cell surface adhesion protein.</text>
</comment>
<feature type="compositionally biased region" description="Low complexity" evidence="11">
    <location>
        <begin position="231"/>
        <end position="271"/>
    </location>
</feature>
<feature type="domain" description="FAS1" evidence="13">
    <location>
        <begin position="26"/>
        <end position="172"/>
    </location>
</feature>
<dbReference type="PRINTS" id="PR01217">
    <property type="entry name" value="PRICHEXTENSN"/>
</dbReference>
<accession>A0A7J7CEH4</accession>
<sequence length="298" mass="30856">MTTLKKQEASLIFFFTFFALFSNIYSFNITNTLSQYSDFSSFSDYLTKTQLVSEINSRKTITVLAVDNGNISPISGQPTDTMKKILSLHVILDYYDVQKLQKLSNKTAKLTTLFQASGQATDQLGFLNVTIMSGNTVAFGSAVKGSSLGSNLVKSVTSQPYNISILQVSSVIMPPGIGNSNSTSKSPPPPSQAPSDAPPSKAPTPSKAPSPKKSPPSEAPSPSDDADAPSDDANAPTADSPAGTPPAEADGPAADTPAAADGPAADADGKSAANAVGAKIGGLLSIFLFTFYAAVTMT</sequence>
<dbReference type="GO" id="GO:0005886">
    <property type="term" value="C:plasma membrane"/>
    <property type="evidence" value="ECO:0007669"/>
    <property type="project" value="UniProtKB-SubCell"/>
</dbReference>